<keyword evidence="8 10" id="KW-0520">NAD</keyword>
<dbReference type="RefSeq" id="WP_156702526.1">
    <property type="nucleotide sequence ID" value="NZ_CACRUP010000023.1"/>
</dbReference>
<keyword evidence="3 10" id="KW-0662">Pyridine nucleotide biosynthesis</keyword>
<evidence type="ECO:0000256" key="10">
    <source>
        <dbReference type="HAMAP-Rule" id="MF_00244"/>
    </source>
</evidence>
<dbReference type="UniPathway" id="UPA00253">
    <property type="reaction ID" value="UER00332"/>
</dbReference>
<evidence type="ECO:0000256" key="2">
    <source>
        <dbReference type="ARBA" id="ARBA00005019"/>
    </source>
</evidence>
<evidence type="ECO:0000256" key="7">
    <source>
        <dbReference type="ARBA" id="ARBA00022840"/>
    </source>
</evidence>
<evidence type="ECO:0000256" key="8">
    <source>
        <dbReference type="ARBA" id="ARBA00023027"/>
    </source>
</evidence>
<dbReference type="EMBL" id="CACRUP010000023">
    <property type="protein sequence ID" value="VYU20534.1"/>
    <property type="molecule type" value="Genomic_DNA"/>
</dbReference>
<keyword evidence="5 10" id="KW-0548">Nucleotidyltransferase</keyword>
<dbReference type="GO" id="GO:0005524">
    <property type="term" value="F:ATP binding"/>
    <property type="evidence" value="ECO:0007669"/>
    <property type="project" value="UniProtKB-KW"/>
</dbReference>
<dbReference type="SUPFAM" id="SSF52374">
    <property type="entry name" value="Nucleotidylyl transferase"/>
    <property type="match status" value="1"/>
</dbReference>
<evidence type="ECO:0000256" key="1">
    <source>
        <dbReference type="ARBA" id="ARBA00002324"/>
    </source>
</evidence>
<comment type="function">
    <text evidence="1 10">Catalyzes the reversible adenylation of nicotinate mononucleotide (NaMN) to nicotinic acid adenine dinucleotide (NaAD).</text>
</comment>
<organism evidence="12">
    <name type="scientific">Peptoniphilus gorbachii</name>
    <dbReference type="NCBI Taxonomy" id="411567"/>
    <lineage>
        <taxon>Bacteria</taxon>
        <taxon>Bacillati</taxon>
        <taxon>Bacillota</taxon>
        <taxon>Tissierellia</taxon>
        <taxon>Tissierellales</taxon>
        <taxon>Peptoniphilaceae</taxon>
        <taxon>Peptoniphilus</taxon>
    </lineage>
</organism>
<dbReference type="NCBIfam" id="TIGR00125">
    <property type="entry name" value="cyt_tran_rel"/>
    <property type="match status" value="1"/>
</dbReference>
<dbReference type="EC" id="2.7.7.18" evidence="10"/>
<comment type="similarity">
    <text evidence="10">Belongs to the NadD family.</text>
</comment>
<evidence type="ECO:0000256" key="3">
    <source>
        <dbReference type="ARBA" id="ARBA00022642"/>
    </source>
</evidence>
<evidence type="ECO:0000259" key="11">
    <source>
        <dbReference type="Pfam" id="PF01467"/>
    </source>
</evidence>
<dbReference type="GO" id="GO:0009435">
    <property type="term" value="P:NAD+ biosynthetic process"/>
    <property type="evidence" value="ECO:0007669"/>
    <property type="project" value="UniProtKB-UniRule"/>
</dbReference>
<comment type="pathway">
    <text evidence="2 10">Cofactor biosynthesis; NAD(+) biosynthesis; deamido-NAD(+) from nicotinate D-ribonucleotide: step 1/1.</text>
</comment>
<dbReference type="InterPro" id="IPR014729">
    <property type="entry name" value="Rossmann-like_a/b/a_fold"/>
</dbReference>
<dbReference type="AlphaFoldDB" id="A0A6N3CXX7"/>
<reference evidence="12" key="1">
    <citation type="submission" date="2019-11" db="EMBL/GenBank/DDBJ databases">
        <authorList>
            <person name="Feng L."/>
        </authorList>
    </citation>
    <scope>NUCLEOTIDE SEQUENCE</scope>
    <source>
        <strain evidence="12">PgorbachiiLFYP46</strain>
    </source>
</reference>
<gene>
    <name evidence="10 12" type="primary">nadD</name>
    <name evidence="12" type="ORF">PGLFYP46_00514</name>
</gene>
<comment type="catalytic activity">
    <reaction evidence="9 10">
        <text>nicotinate beta-D-ribonucleotide + ATP + H(+) = deamido-NAD(+) + diphosphate</text>
        <dbReference type="Rhea" id="RHEA:22860"/>
        <dbReference type="ChEBI" id="CHEBI:15378"/>
        <dbReference type="ChEBI" id="CHEBI:30616"/>
        <dbReference type="ChEBI" id="CHEBI:33019"/>
        <dbReference type="ChEBI" id="CHEBI:57502"/>
        <dbReference type="ChEBI" id="CHEBI:58437"/>
        <dbReference type="EC" id="2.7.7.18"/>
    </reaction>
</comment>
<dbReference type="PANTHER" id="PTHR39321:SF3">
    <property type="entry name" value="PHOSPHOPANTETHEINE ADENYLYLTRANSFERASE"/>
    <property type="match status" value="1"/>
</dbReference>
<proteinExistence type="inferred from homology"/>
<dbReference type="PANTHER" id="PTHR39321">
    <property type="entry name" value="NICOTINATE-NUCLEOTIDE ADENYLYLTRANSFERASE-RELATED"/>
    <property type="match status" value="1"/>
</dbReference>
<dbReference type="Pfam" id="PF01467">
    <property type="entry name" value="CTP_transf_like"/>
    <property type="match status" value="1"/>
</dbReference>
<evidence type="ECO:0000256" key="5">
    <source>
        <dbReference type="ARBA" id="ARBA00022695"/>
    </source>
</evidence>
<sequence length="202" mass="23796">MKKYGIFGGTFNPIHYGHLMICEYLKEELGLDKIIFIPTGNPPHKDLDVSARARYEMVKLAISSNPSFEITDIETNRIKLSYTVDTVRDLKKIYKDEKLFFLIGLDTLFQLKTWKKIEELSGEIEFVVALRPKYIDIEEINRELKFLRENYGTKVEIIHTPLYEISSTELRDRIKEEKSVRYLIPEEVVNYIKESGFYKDDL</sequence>
<evidence type="ECO:0000256" key="9">
    <source>
        <dbReference type="ARBA" id="ARBA00048721"/>
    </source>
</evidence>
<feature type="domain" description="Cytidyltransferase-like" evidence="11">
    <location>
        <begin position="6"/>
        <end position="173"/>
    </location>
</feature>
<dbReference type="HAMAP" id="MF_00244">
    <property type="entry name" value="NaMN_adenylyltr"/>
    <property type="match status" value="1"/>
</dbReference>
<evidence type="ECO:0000313" key="12">
    <source>
        <dbReference type="EMBL" id="VYU20534.1"/>
    </source>
</evidence>
<keyword evidence="6 10" id="KW-0547">Nucleotide-binding</keyword>
<evidence type="ECO:0000256" key="4">
    <source>
        <dbReference type="ARBA" id="ARBA00022679"/>
    </source>
</evidence>
<protein>
    <recommendedName>
        <fullName evidence="10">Probable nicotinate-nucleotide adenylyltransferase</fullName>
        <ecNumber evidence="10">2.7.7.18</ecNumber>
    </recommendedName>
    <alternativeName>
        <fullName evidence="10">Deamido-NAD(+) diphosphorylase</fullName>
    </alternativeName>
    <alternativeName>
        <fullName evidence="10">Deamido-NAD(+) pyrophosphorylase</fullName>
    </alternativeName>
    <alternativeName>
        <fullName evidence="10">Nicotinate mononucleotide adenylyltransferase</fullName>
        <shortName evidence="10">NaMN adenylyltransferase</shortName>
    </alternativeName>
</protein>
<keyword evidence="4 10" id="KW-0808">Transferase</keyword>
<accession>A0A6N3CXX7</accession>
<dbReference type="NCBIfam" id="TIGR00482">
    <property type="entry name" value="nicotinate (nicotinamide) nucleotide adenylyltransferase"/>
    <property type="match status" value="1"/>
</dbReference>
<dbReference type="GO" id="GO:0004515">
    <property type="term" value="F:nicotinate-nucleotide adenylyltransferase activity"/>
    <property type="evidence" value="ECO:0007669"/>
    <property type="project" value="UniProtKB-UniRule"/>
</dbReference>
<keyword evidence="7 10" id="KW-0067">ATP-binding</keyword>
<dbReference type="InterPro" id="IPR004821">
    <property type="entry name" value="Cyt_trans-like"/>
</dbReference>
<evidence type="ECO:0000256" key="6">
    <source>
        <dbReference type="ARBA" id="ARBA00022741"/>
    </source>
</evidence>
<dbReference type="InterPro" id="IPR005248">
    <property type="entry name" value="NadD/NMNAT"/>
</dbReference>
<dbReference type="NCBIfam" id="NF000840">
    <property type="entry name" value="PRK00071.1-3"/>
    <property type="match status" value="1"/>
</dbReference>
<dbReference type="CDD" id="cd02165">
    <property type="entry name" value="NMNAT"/>
    <property type="match status" value="1"/>
</dbReference>
<dbReference type="Gene3D" id="3.40.50.620">
    <property type="entry name" value="HUPs"/>
    <property type="match status" value="1"/>
</dbReference>
<name>A0A6N3CXX7_9FIRM</name>